<dbReference type="Gene3D" id="2.60.40.1430">
    <property type="entry name" value="Perfringolysin, domain 4"/>
    <property type="match status" value="1"/>
</dbReference>
<sequence length="689" mass="74378">MKAAASILKNHTIMCLFVMICGFTTSSFSQTGNDGNVYISNEITGDLLVATADGSVIESMDPNNLSLATWRINTDSQTGATLIMNVGNGKYLQANRSGNLTTGAANTESSSWEMDILERAEGYTYFELYNYSTDGYLNNAGGLNIGYIDEGASEAVWVCEAAYDVEQNDGQIGDGWEDNSPIEVNTTTVSTETNSNQNTGTAGTGNTNAGTIATSNPQINNDAGKINDYIRNGLQYDPRILLSVNNQGSIVPVQNETSSSESKKEGNNSVIVCRKSSYNLTSNVEDVAIMRPTNGIIWPGALVIANRSLAEGLPTPITSLTKAPTRITVDLPGLGSGASVLVNNPTNSTTQAAIDNLLEKWNSSPNYKVQPAVSTYTETMAYSNEQVAVKLGVNYSQMGLSVSTELGVKTSNSRKVFIVMYKQVFYTVNLDLPPNPADYFAPNVTIADVKNAVNSKAPPGYVQSVSYGRILMFRMETSASTKDIDVKGAFEYSSGAQTVGVDAAVQYKQILENSNISVITLGGNAEAAAQPVSAKNAGDLAKYIQGSNAVYSRINPGLPISYTVRFLKDHTVAKMGLTTDYSKEECEEFPNLFIRLKQDGAYVAKFTIDYTEDGNPKKWESGEKTAGWTKTVNLPYNAKNIQLNGVAATGLVWDPWGEIIKKTLNGNDVNKCYRAYGTTLGRHWDNKCE</sequence>
<keyword evidence="12" id="KW-0446">Lipid-binding</keyword>
<dbReference type="AlphaFoldDB" id="A0A9X1U383"/>
<dbReference type="GO" id="GO:0005576">
    <property type="term" value="C:extracellular region"/>
    <property type="evidence" value="ECO:0007669"/>
    <property type="project" value="UniProtKB-SubCell"/>
</dbReference>
<evidence type="ECO:0000256" key="12">
    <source>
        <dbReference type="ARBA" id="ARBA00023121"/>
    </source>
</evidence>
<evidence type="ECO:0000256" key="11">
    <source>
        <dbReference type="ARBA" id="ARBA00023026"/>
    </source>
</evidence>
<keyword evidence="8" id="KW-0354">Hemolysis</keyword>
<comment type="subcellular location">
    <subcellularLocation>
        <location evidence="1">Host membrane</location>
        <topology evidence="1">Multi-pass membrane protein</topology>
    </subcellularLocation>
    <subcellularLocation>
        <location evidence="2">Secreted</location>
    </subcellularLocation>
</comment>
<dbReference type="SUPFAM" id="SSF56978">
    <property type="entry name" value="Perfringolysin"/>
    <property type="match status" value="1"/>
</dbReference>
<comment type="similarity">
    <text evidence="3">Belongs to the cholesterol-dependent cytolysin family.</text>
</comment>
<evidence type="ECO:0000256" key="6">
    <source>
        <dbReference type="ARBA" id="ARBA00022656"/>
    </source>
</evidence>
<reference evidence="17" key="1">
    <citation type="submission" date="2021-09" db="EMBL/GenBank/DDBJ databases">
        <title>Genome of Aequorivita sp. strain F47161.</title>
        <authorList>
            <person name="Wang Y."/>
        </authorList>
    </citation>
    <scope>NUCLEOTIDE SEQUENCE</scope>
    <source>
        <strain evidence="17">F47161</strain>
    </source>
</reference>
<feature type="chain" id="PRO_5040753673" evidence="15">
    <location>
        <begin position="30"/>
        <end position="689"/>
    </location>
</feature>
<dbReference type="Gene3D" id="3.90.840.10">
    <property type="entry name" value="Thiol-activated cytolysin superfamily/Thiol-activated cytolysin, alpha-beta domain"/>
    <property type="match status" value="1"/>
</dbReference>
<keyword evidence="18" id="KW-1185">Reference proteome</keyword>
<keyword evidence="4" id="KW-1134">Transmembrane beta strand</keyword>
<evidence type="ECO:0000256" key="4">
    <source>
        <dbReference type="ARBA" id="ARBA00022452"/>
    </source>
</evidence>
<evidence type="ECO:0000256" key="10">
    <source>
        <dbReference type="ARBA" id="ARBA00022870"/>
    </source>
</evidence>
<feature type="region of interest" description="Disordered" evidence="14">
    <location>
        <begin position="189"/>
        <end position="216"/>
    </location>
</feature>
<dbReference type="GO" id="GO:0015485">
    <property type="term" value="F:cholesterol binding"/>
    <property type="evidence" value="ECO:0007669"/>
    <property type="project" value="InterPro"/>
</dbReference>
<dbReference type="GO" id="GO:0090729">
    <property type="term" value="F:toxin activity"/>
    <property type="evidence" value="ECO:0007669"/>
    <property type="project" value="UniProtKB-KW"/>
</dbReference>
<protein>
    <submittedName>
        <fullName evidence="17">Thiol-activated cytolysin family protein</fullName>
    </submittedName>
</protein>
<evidence type="ECO:0000256" key="2">
    <source>
        <dbReference type="ARBA" id="ARBA00004613"/>
    </source>
</evidence>
<feature type="signal peptide" evidence="15">
    <location>
        <begin position="1"/>
        <end position="29"/>
    </location>
</feature>
<feature type="domain" description="Thiol-activated cytolysin C-terminal" evidence="16">
    <location>
        <begin position="594"/>
        <end position="680"/>
    </location>
</feature>
<dbReference type="Gene3D" id="3.30.1040.20">
    <property type="match status" value="1"/>
</dbReference>
<keyword evidence="10" id="KW-1043">Host membrane</keyword>
<dbReference type="Pfam" id="PF17440">
    <property type="entry name" value="Thiol_cytolys_C"/>
    <property type="match status" value="1"/>
</dbReference>
<dbReference type="PRINTS" id="PR01400">
    <property type="entry name" value="TACYTOLYSIN"/>
</dbReference>
<evidence type="ECO:0000256" key="3">
    <source>
        <dbReference type="ARBA" id="ARBA00008503"/>
    </source>
</evidence>
<dbReference type="InterPro" id="IPR001869">
    <property type="entry name" value="Thiol_cytolysin"/>
</dbReference>
<evidence type="ECO:0000256" key="1">
    <source>
        <dbReference type="ARBA" id="ARBA00004301"/>
    </source>
</evidence>
<keyword evidence="9" id="KW-0204">Cytolysis</keyword>
<evidence type="ECO:0000256" key="9">
    <source>
        <dbReference type="ARBA" id="ARBA00022852"/>
    </source>
</evidence>
<evidence type="ECO:0000256" key="15">
    <source>
        <dbReference type="SAM" id="SignalP"/>
    </source>
</evidence>
<dbReference type="InterPro" id="IPR035390">
    <property type="entry name" value="Thiol_cytolys_C"/>
</dbReference>
<evidence type="ECO:0000256" key="7">
    <source>
        <dbReference type="ARBA" id="ARBA00022692"/>
    </source>
</evidence>
<evidence type="ECO:0000256" key="14">
    <source>
        <dbReference type="SAM" id="MobiDB-lite"/>
    </source>
</evidence>
<dbReference type="Proteomes" id="UP001139461">
    <property type="component" value="Unassembled WGS sequence"/>
</dbReference>
<dbReference type="InterPro" id="IPR036363">
    <property type="entry name" value="Thiol_cytolysin_ab_sf"/>
</dbReference>
<dbReference type="Gene3D" id="3.40.30.40">
    <property type="entry name" value="Perfringolysin"/>
    <property type="match status" value="1"/>
</dbReference>
<organism evidence="17 18">
    <name type="scientific">Aequorivita vitellina</name>
    <dbReference type="NCBI Taxonomy" id="2874475"/>
    <lineage>
        <taxon>Bacteria</taxon>
        <taxon>Pseudomonadati</taxon>
        <taxon>Bacteroidota</taxon>
        <taxon>Flavobacteriia</taxon>
        <taxon>Flavobacteriales</taxon>
        <taxon>Flavobacteriaceae</taxon>
        <taxon>Aequorivita</taxon>
    </lineage>
</organism>
<dbReference type="GO" id="GO:0031640">
    <property type="term" value="P:killing of cells of another organism"/>
    <property type="evidence" value="ECO:0007669"/>
    <property type="project" value="UniProtKB-KW"/>
</dbReference>
<evidence type="ECO:0000256" key="5">
    <source>
        <dbReference type="ARBA" id="ARBA00022525"/>
    </source>
</evidence>
<gene>
    <name evidence="17" type="ORF">K8089_09785</name>
</gene>
<dbReference type="Gene3D" id="2.80.10.50">
    <property type="match status" value="1"/>
</dbReference>
<keyword evidence="6" id="KW-0800">Toxin</keyword>
<dbReference type="EMBL" id="JAIRBA010000017">
    <property type="protein sequence ID" value="MCG2419313.1"/>
    <property type="molecule type" value="Genomic_DNA"/>
</dbReference>
<proteinExistence type="inferred from homology"/>
<accession>A0A9X1U383</accession>
<keyword evidence="15" id="KW-0732">Signal</keyword>
<evidence type="ECO:0000256" key="8">
    <source>
        <dbReference type="ARBA" id="ARBA00022735"/>
    </source>
</evidence>
<evidence type="ECO:0000256" key="13">
    <source>
        <dbReference type="ARBA" id="ARBA00023136"/>
    </source>
</evidence>
<evidence type="ECO:0000313" key="17">
    <source>
        <dbReference type="EMBL" id="MCG2419313.1"/>
    </source>
</evidence>
<keyword evidence="13" id="KW-0472">Membrane</keyword>
<keyword evidence="11" id="KW-0843">Virulence</keyword>
<dbReference type="GO" id="GO:0033644">
    <property type="term" value="C:host cell membrane"/>
    <property type="evidence" value="ECO:0007669"/>
    <property type="project" value="UniProtKB-SubCell"/>
</dbReference>
<keyword evidence="7" id="KW-0812">Transmembrane</keyword>
<evidence type="ECO:0000259" key="16">
    <source>
        <dbReference type="Pfam" id="PF17440"/>
    </source>
</evidence>
<dbReference type="InterPro" id="IPR038700">
    <property type="entry name" value="Thiol_cytolys_C_sf"/>
</dbReference>
<evidence type="ECO:0000313" key="18">
    <source>
        <dbReference type="Proteomes" id="UP001139461"/>
    </source>
</evidence>
<comment type="caution">
    <text evidence="17">The sequence shown here is derived from an EMBL/GenBank/DDBJ whole genome shotgun (WGS) entry which is preliminary data.</text>
</comment>
<dbReference type="Pfam" id="PF01289">
    <property type="entry name" value="Thiol_cytolysin"/>
    <property type="match status" value="1"/>
</dbReference>
<name>A0A9X1U383_9FLAO</name>
<dbReference type="InterPro" id="IPR036359">
    <property type="entry name" value="Thiol_cytolysin_sf"/>
</dbReference>
<keyword evidence="5" id="KW-0964">Secreted</keyword>
<dbReference type="RefSeq" id="WP_237603098.1">
    <property type="nucleotide sequence ID" value="NZ_JAIRBA010000017.1"/>
</dbReference>